<keyword evidence="2" id="KW-1185">Reference proteome</keyword>
<evidence type="ECO:0000313" key="2">
    <source>
        <dbReference type="Proteomes" id="UP001153620"/>
    </source>
</evidence>
<reference evidence="1" key="2">
    <citation type="submission" date="2022-10" db="EMBL/GenBank/DDBJ databases">
        <authorList>
            <consortium name="ENA_rothamsted_submissions"/>
            <consortium name="culmorum"/>
            <person name="King R."/>
        </authorList>
    </citation>
    <scope>NUCLEOTIDE SEQUENCE</scope>
</reference>
<proteinExistence type="predicted"/>
<evidence type="ECO:0000313" key="1">
    <source>
        <dbReference type="EMBL" id="CAG9799944.1"/>
    </source>
</evidence>
<dbReference type="Proteomes" id="UP001153620">
    <property type="component" value="Chromosome 1"/>
</dbReference>
<sequence length="201" mass="23914">MLKILVECKNVKIFFDFKHDSVFYLDPKKRFSTKGTAYTSGKIYIGSKHVTDNEKKFEVFGALAHELCHLAVLITFMNFNFDPFQTGESDQKRRYIDKVMKECKEQQKFEEIVENVFEYAVNLQEFEMTVTVPQILMHYYKNEEKIEELKEIFQELFKYCEEVVEPEFEKVLPLLKILEDEKKVISFQDLSKPMKAKLCIL</sequence>
<protein>
    <submittedName>
        <fullName evidence="1">Uncharacterized protein</fullName>
    </submittedName>
</protein>
<accession>A0A9N9WNB5</accession>
<dbReference type="AlphaFoldDB" id="A0A9N9WNB5"/>
<gene>
    <name evidence="1" type="ORF">CHIRRI_LOCUS2902</name>
</gene>
<reference evidence="1" key="1">
    <citation type="submission" date="2022-01" db="EMBL/GenBank/DDBJ databases">
        <authorList>
            <person name="King R."/>
        </authorList>
    </citation>
    <scope>NUCLEOTIDE SEQUENCE</scope>
</reference>
<organism evidence="1 2">
    <name type="scientific">Chironomus riparius</name>
    <dbReference type="NCBI Taxonomy" id="315576"/>
    <lineage>
        <taxon>Eukaryota</taxon>
        <taxon>Metazoa</taxon>
        <taxon>Ecdysozoa</taxon>
        <taxon>Arthropoda</taxon>
        <taxon>Hexapoda</taxon>
        <taxon>Insecta</taxon>
        <taxon>Pterygota</taxon>
        <taxon>Neoptera</taxon>
        <taxon>Endopterygota</taxon>
        <taxon>Diptera</taxon>
        <taxon>Nematocera</taxon>
        <taxon>Chironomoidea</taxon>
        <taxon>Chironomidae</taxon>
        <taxon>Chironominae</taxon>
        <taxon>Chironomus</taxon>
    </lineage>
</organism>
<dbReference type="EMBL" id="OU895877">
    <property type="protein sequence ID" value="CAG9799944.1"/>
    <property type="molecule type" value="Genomic_DNA"/>
</dbReference>
<name>A0A9N9WNB5_9DIPT</name>